<organism evidence="2">
    <name type="scientific">marine sediment metagenome</name>
    <dbReference type="NCBI Taxonomy" id="412755"/>
    <lineage>
        <taxon>unclassified sequences</taxon>
        <taxon>metagenomes</taxon>
        <taxon>ecological metagenomes</taxon>
    </lineage>
</organism>
<feature type="non-terminal residue" evidence="2">
    <location>
        <position position="143"/>
    </location>
</feature>
<dbReference type="AlphaFoldDB" id="X1S662"/>
<comment type="caution">
    <text evidence="2">The sequence shown here is derived from an EMBL/GenBank/DDBJ whole genome shotgun (WGS) entry which is preliminary data.</text>
</comment>
<sequence length="143" mass="16876">MLWFKHDFGIKSTKYAFHLEILVDGGYLSDEQLDDLKRKLRRLIYSRSVIRKWGDKLIVWYGYFQTIAEKMHALTYATHPTFTDIEWDRPLAAELSGERYSGYRGDWKQQPRWQLDESDKKNANPCSSGKGEVSHLWQADSLE</sequence>
<evidence type="ECO:0000313" key="2">
    <source>
        <dbReference type="EMBL" id="GAI63304.1"/>
    </source>
</evidence>
<evidence type="ECO:0000256" key="1">
    <source>
        <dbReference type="SAM" id="MobiDB-lite"/>
    </source>
</evidence>
<dbReference type="EMBL" id="BARW01001741">
    <property type="protein sequence ID" value="GAI63304.1"/>
    <property type="molecule type" value="Genomic_DNA"/>
</dbReference>
<feature type="region of interest" description="Disordered" evidence="1">
    <location>
        <begin position="112"/>
        <end position="143"/>
    </location>
</feature>
<feature type="compositionally biased region" description="Basic and acidic residues" evidence="1">
    <location>
        <begin position="112"/>
        <end position="122"/>
    </location>
</feature>
<name>X1S662_9ZZZZ</name>
<accession>X1S662</accession>
<protein>
    <submittedName>
        <fullName evidence="2">Uncharacterized protein</fullName>
    </submittedName>
</protein>
<gene>
    <name evidence="2" type="ORF">S12H4_05319</name>
</gene>
<reference evidence="2" key="1">
    <citation type="journal article" date="2014" name="Front. Microbiol.">
        <title>High frequency of phylogenetically diverse reductive dehalogenase-homologous genes in deep subseafloor sedimentary metagenomes.</title>
        <authorList>
            <person name="Kawai M."/>
            <person name="Futagami T."/>
            <person name="Toyoda A."/>
            <person name="Takaki Y."/>
            <person name="Nishi S."/>
            <person name="Hori S."/>
            <person name="Arai W."/>
            <person name="Tsubouchi T."/>
            <person name="Morono Y."/>
            <person name="Uchiyama I."/>
            <person name="Ito T."/>
            <person name="Fujiyama A."/>
            <person name="Inagaki F."/>
            <person name="Takami H."/>
        </authorList>
    </citation>
    <scope>NUCLEOTIDE SEQUENCE</scope>
    <source>
        <strain evidence="2">Expedition CK06-06</strain>
    </source>
</reference>
<proteinExistence type="predicted"/>